<comment type="cofactor">
    <cofactor evidence="1">
        <name>pyridoxal 5'-phosphate</name>
        <dbReference type="ChEBI" id="CHEBI:597326"/>
    </cofactor>
</comment>
<dbReference type="InterPro" id="IPR004450">
    <property type="entry name" value="Thr_synthase-like"/>
</dbReference>
<dbReference type="NCBIfam" id="TIGR00260">
    <property type="entry name" value="thrC"/>
    <property type="match status" value="1"/>
</dbReference>
<evidence type="ECO:0000313" key="8">
    <source>
        <dbReference type="Proteomes" id="UP000767334"/>
    </source>
</evidence>
<feature type="domain" description="Threonine synthase N-terminal" evidence="6">
    <location>
        <begin position="2"/>
        <end position="78"/>
    </location>
</feature>
<comment type="caution">
    <text evidence="7">The sequence shown here is derived from an EMBL/GenBank/DDBJ whole genome shotgun (WGS) entry which is preliminary data.</text>
</comment>
<dbReference type="Pfam" id="PF14821">
    <property type="entry name" value="Thr_synth_N"/>
    <property type="match status" value="1"/>
</dbReference>
<feature type="domain" description="Tryptophan synthase beta chain-like PALP" evidence="5">
    <location>
        <begin position="94"/>
        <end position="406"/>
    </location>
</feature>
<evidence type="ECO:0000313" key="7">
    <source>
        <dbReference type="EMBL" id="MBM6817895.1"/>
    </source>
</evidence>
<protein>
    <recommendedName>
        <fullName evidence="4">Threonine synthase</fullName>
        <ecNumber evidence="4">4.2.3.1</ecNumber>
    </recommendedName>
</protein>
<dbReference type="Pfam" id="PF00291">
    <property type="entry name" value="PALP"/>
    <property type="match status" value="1"/>
</dbReference>
<dbReference type="Gene3D" id="3.90.1380.10">
    <property type="entry name" value="Threonine synthase, N-terminal domain"/>
    <property type="match status" value="1"/>
</dbReference>
<dbReference type="InterPro" id="IPR029144">
    <property type="entry name" value="Thr_synth_N"/>
</dbReference>
<accession>A0ABS2FBH6</accession>
<dbReference type="RefSeq" id="WP_148322541.1">
    <property type="nucleotide sequence ID" value="NZ_JACJLL010000003.1"/>
</dbReference>
<dbReference type="EMBL" id="JACJLL010000003">
    <property type="protein sequence ID" value="MBM6817895.1"/>
    <property type="molecule type" value="Genomic_DNA"/>
</dbReference>
<evidence type="ECO:0000256" key="3">
    <source>
        <dbReference type="ARBA" id="ARBA00022898"/>
    </source>
</evidence>
<evidence type="ECO:0000256" key="4">
    <source>
        <dbReference type="NCBIfam" id="TIGR00260"/>
    </source>
</evidence>
<dbReference type="InterPro" id="IPR037158">
    <property type="entry name" value="Thr_synth_N_sf"/>
</dbReference>
<keyword evidence="7" id="KW-0456">Lyase</keyword>
<dbReference type="InterPro" id="IPR036052">
    <property type="entry name" value="TrpB-like_PALP_sf"/>
</dbReference>
<keyword evidence="3" id="KW-0663">Pyridoxal phosphate</keyword>
<evidence type="ECO:0000256" key="1">
    <source>
        <dbReference type="ARBA" id="ARBA00001933"/>
    </source>
</evidence>
<organism evidence="7 8">
    <name type="scientific">Clostridium saudiense</name>
    <dbReference type="NCBI Taxonomy" id="1414720"/>
    <lineage>
        <taxon>Bacteria</taxon>
        <taxon>Bacillati</taxon>
        <taxon>Bacillota</taxon>
        <taxon>Clostridia</taxon>
        <taxon>Eubacteriales</taxon>
        <taxon>Clostridiaceae</taxon>
        <taxon>Clostridium</taxon>
    </lineage>
</organism>
<gene>
    <name evidence="7" type="ORF">H6A19_00840</name>
</gene>
<dbReference type="Proteomes" id="UP000767334">
    <property type="component" value="Unassembled WGS sequence"/>
</dbReference>
<proteinExistence type="inferred from homology"/>
<dbReference type="GO" id="GO:0004795">
    <property type="term" value="F:threonine synthase activity"/>
    <property type="evidence" value="ECO:0007669"/>
    <property type="project" value="UniProtKB-EC"/>
</dbReference>
<sequence>MKFISTRGKGEIISSSEAIIKGIADDGGLYVPVEFPKLYDNLKKKMGLSYEELAYEIIRKFFDDIGDENLKEAIRQAYSGKFFVREEKNFLELYHGPTSAFKDAALLFLPQIMKAAKRKENINEEIVILTATSGDTGKAALQGFSNVEGFKVVVYYPEKGVSAIQQKQMVTQEGSNVKVIGIRGNFDNAQSGVKSIFGDNELKKKLKEEGFLLSSANSINIGRLIPQIVYYFYGYFDLVNKQKIKEGDKINIVVPTGNFGNILAAYYGKKMGLPIGKLICSSNENNVLTDFLKTGIYDKRRELILTESPSMDILISSNLERLLFEANNRDSLETKKLMEELNSKGVYSISPNAKEFLNDFYGDYANIHEVYDAIKYAYDKEGYLMDTHTAVGYVVLDKYRKETSDYRQALIASTASPYKFPRSICNALGIDISGKNDFEILNILRDNTNTNIPNNLKNLDKKEVLHNEVCDKDKMTESLLSFLRRTKND</sequence>
<evidence type="ECO:0000256" key="2">
    <source>
        <dbReference type="ARBA" id="ARBA00005517"/>
    </source>
</evidence>
<dbReference type="PANTHER" id="PTHR43515:SF1">
    <property type="entry name" value="THREONINE SYNTHASE-LIKE 1"/>
    <property type="match status" value="1"/>
</dbReference>
<keyword evidence="8" id="KW-1185">Reference proteome</keyword>
<dbReference type="SUPFAM" id="SSF53686">
    <property type="entry name" value="Tryptophan synthase beta subunit-like PLP-dependent enzymes"/>
    <property type="match status" value="1"/>
</dbReference>
<comment type="similarity">
    <text evidence="2">Belongs to the threonine synthase family.</text>
</comment>
<dbReference type="PANTHER" id="PTHR43515">
    <property type="entry name" value="THREONINE SYNTHASE-LIKE 1"/>
    <property type="match status" value="1"/>
</dbReference>
<dbReference type="CDD" id="cd01560">
    <property type="entry name" value="Thr-synth_2"/>
    <property type="match status" value="1"/>
</dbReference>
<name>A0ABS2FBH6_9CLOT</name>
<evidence type="ECO:0000259" key="6">
    <source>
        <dbReference type="Pfam" id="PF14821"/>
    </source>
</evidence>
<dbReference type="InterPro" id="IPR001926">
    <property type="entry name" value="TrpB-like_PALP"/>
</dbReference>
<evidence type="ECO:0000259" key="5">
    <source>
        <dbReference type="Pfam" id="PF00291"/>
    </source>
</evidence>
<dbReference type="EC" id="4.2.3.1" evidence="4"/>
<dbReference type="Gene3D" id="3.40.50.1100">
    <property type="match status" value="2"/>
</dbReference>
<reference evidence="7 8" key="1">
    <citation type="journal article" date="2021" name="Sci. Rep.">
        <title>The distribution of antibiotic resistance genes in chicken gut microbiota commensals.</title>
        <authorList>
            <person name="Juricova H."/>
            <person name="Matiasovicova J."/>
            <person name="Kubasova T."/>
            <person name="Cejkova D."/>
            <person name="Rychlik I."/>
        </authorList>
    </citation>
    <scope>NUCLEOTIDE SEQUENCE [LARGE SCALE GENOMIC DNA]</scope>
    <source>
        <strain evidence="7 8">An435</strain>
    </source>
</reference>